<dbReference type="PANTHER" id="PTHR42894:SF1">
    <property type="entry name" value="N-(5'-PHOSPHORIBOSYL)ANTHRANILATE ISOMERASE"/>
    <property type="match status" value="1"/>
</dbReference>
<keyword evidence="5 9" id="KW-0028">Amino-acid biosynthesis</keyword>
<dbReference type="NCBIfam" id="NF002295">
    <property type="entry name" value="PRK01222.1-1"/>
    <property type="match status" value="1"/>
</dbReference>
<dbReference type="GO" id="GO:0004640">
    <property type="term" value="F:phosphoribosylanthranilate isomerase activity"/>
    <property type="evidence" value="ECO:0007669"/>
    <property type="project" value="UniProtKB-UniRule"/>
</dbReference>
<evidence type="ECO:0000256" key="6">
    <source>
        <dbReference type="ARBA" id="ARBA00022822"/>
    </source>
</evidence>
<dbReference type="Proteomes" id="UP000581135">
    <property type="component" value="Unassembled WGS sequence"/>
</dbReference>
<dbReference type="EMBL" id="JACHXA010000001">
    <property type="protein sequence ID" value="MBB3064007.1"/>
    <property type="molecule type" value="Genomic_DNA"/>
</dbReference>
<feature type="domain" description="N-(5'phosphoribosyl) anthranilate isomerase (PRAI)" evidence="10">
    <location>
        <begin position="3"/>
        <end position="196"/>
    </location>
</feature>
<keyword evidence="8 9" id="KW-0413">Isomerase</keyword>
<evidence type="ECO:0000313" key="11">
    <source>
        <dbReference type="EMBL" id="MBB3064007.1"/>
    </source>
</evidence>
<dbReference type="EC" id="5.3.1.24" evidence="3 9"/>
<evidence type="ECO:0000256" key="3">
    <source>
        <dbReference type="ARBA" id="ARBA00012572"/>
    </source>
</evidence>
<evidence type="ECO:0000313" key="12">
    <source>
        <dbReference type="Proteomes" id="UP000581135"/>
    </source>
</evidence>
<dbReference type="InterPro" id="IPR044643">
    <property type="entry name" value="TrpF_fam"/>
</dbReference>
<evidence type="ECO:0000256" key="2">
    <source>
        <dbReference type="ARBA" id="ARBA00004664"/>
    </source>
</evidence>
<evidence type="ECO:0000256" key="7">
    <source>
        <dbReference type="ARBA" id="ARBA00023141"/>
    </source>
</evidence>
<gene>
    <name evidence="9" type="primary">trpF</name>
    <name evidence="11" type="ORF">FHR98_000272</name>
</gene>
<comment type="similarity">
    <text evidence="9">Belongs to the TrpF family.</text>
</comment>
<dbReference type="Pfam" id="PF00697">
    <property type="entry name" value="PRAI"/>
    <property type="match status" value="1"/>
</dbReference>
<dbReference type="UniPathway" id="UPA00035">
    <property type="reaction ID" value="UER00042"/>
</dbReference>
<dbReference type="InterPro" id="IPR013785">
    <property type="entry name" value="Aldolase_TIM"/>
</dbReference>
<comment type="caution">
    <text evidence="11">The sequence shown here is derived from an EMBL/GenBank/DDBJ whole genome shotgun (WGS) entry which is preliminary data.</text>
</comment>
<keyword evidence="7 9" id="KW-0057">Aromatic amino acid biosynthesis</keyword>
<dbReference type="CDD" id="cd00405">
    <property type="entry name" value="PRAI"/>
    <property type="match status" value="1"/>
</dbReference>
<dbReference type="HAMAP" id="MF_00135">
    <property type="entry name" value="PRAI"/>
    <property type="match status" value="1"/>
</dbReference>
<dbReference type="SUPFAM" id="SSF51366">
    <property type="entry name" value="Ribulose-phoshate binding barrel"/>
    <property type="match status" value="1"/>
</dbReference>
<evidence type="ECO:0000259" key="10">
    <source>
        <dbReference type="Pfam" id="PF00697"/>
    </source>
</evidence>
<accession>A0A839SM82</accession>
<keyword evidence="12" id="KW-1185">Reference proteome</keyword>
<proteinExistence type="inferred from homology"/>
<organism evidence="11 12">
    <name type="scientific">Limibacillus halophilus</name>
    <dbReference type="NCBI Taxonomy" id="1579333"/>
    <lineage>
        <taxon>Bacteria</taxon>
        <taxon>Pseudomonadati</taxon>
        <taxon>Pseudomonadota</taxon>
        <taxon>Alphaproteobacteria</taxon>
        <taxon>Rhodospirillales</taxon>
        <taxon>Rhodovibrionaceae</taxon>
        <taxon>Limibacillus</taxon>
    </lineage>
</organism>
<name>A0A839SM82_9PROT</name>
<dbReference type="GO" id="GO:0000162">
    <property type="term" value="P:L-tryptophan biosynthetic process"/>
    <property type="evidence" value="ECO:0007669"/>
    <property type="project" value="UniProtKB-UniRule"/>
</dbReference>
<dbReference type="InterPro" id="IPR011060">
    <property type="entry name" value="RibuloseP-bd_barrel"/>
</dbReference>
<dbReference type="AlphaFoldDB" id="A0A839SM82"/>
<evidence type="ECO:0000256" key="1">
    <source>
        <dbReference type="ARBA" id="ARBA00001164"/>
    </source>
</evidence>
<dbReference type="PANTHER" id="PTHR42894">
    <property type="entry name" value="N-(5'-PHOSPHORIBOSYL)ANTHRANILATE ISOMERASE"/>
    <property type="match status" value="1"/>
</dbReference>
<protein>
    <recommendedName>
        <fullName evidence="4 9">N-(5'-phosphoribosyl)anthranilate isomerase</fullName>
        <shortName evidence="9">PRAI</shortName>
        <ecNumber evidence="3 9">5.3.1.24</ecNumber>
    </recommendedName>
</protein>
<reference evidence="11 12" key="1">
    <citation type="submission" date="2020-08" db="EMBL/GenBank/DDBJ databases">
        <title>Genomic Encyclopedia of Type Strains, Phase III (KMG-III): the genomes of soil and plant-associated and newly described type strains.</title>
        <authorList>
            <person name="Whitman W."/>
        </authorList>
    </citation>
    <scope>NUCLEOTIDE SEQUENCE [LARGE SCALE GENOMIC DNA]</scope>
    <source>
        <strain evidence="11 12">CECT 8803</strain>
    </source>
</reference>
<evidence type="ECO:0000256" key="5">
    <source>
        <dbReference type="ARBA" id="ARBA00022605"/>
    </source>
</evidence>
<comment type="pathway">
    <text evidence="2 9">Amino-acid biosynthesis; L-tryptophan biosynthesis; L-tryptophan from chorismate: step 3/5.</text>
</comment>
<dbReference type="InterPro" id="IPR001240">
    <property type="entry name" value="PRAI_dom"/>
</dbReference>
<comment type="catalytic activity">
    <reaction evidence="1 9">
        <text>N-(5-phospho-beta-D-ribosyl)anthranilate = 1-(2-carboxyphenylamino)-1-deoxy-D-ribulose 5-phosphate</text>
        <dbReference type="Rhea" id="RHEA:21540"/>
        <dbReference type="ChEBI" id="CHEBI:18277"/>
        <dbReference type="ChEBI" id="CHEBI:58613"/>
        <dbReference type="EC" id="5.3.1.24"/>
    </reaction>
</comment>
<dbReference type="Gene3D" id="3.20.20.70">
    <property type="entry name" value="Aldolase class I"/>
    <property type="match status" value="1"/>
</dbReference>
<sequence>MNAALKGGARYIGFVFYPPSPRSITPATAAELARHAAGRAGCVGLFVDPDDDTLASITRAVPLDMIQLHGDESPARVADIRERYGRPVMKALKISVPEDLAGVEAYLPVADRLLFDAKAPKGKADALPGGNAVAFDWRILAGKSWSRPWMLAGGINPENLAEAVEVSGARSVDVSSGVEVKPGQKDPERIALFLQKARSL</sequence>
<evidence type="ECO:0000256" key="8">
    <source>
        <dbReference type="ARBA" id="ARBA00023235"/>
    </source>
</evidence>
<keyword evidence="6 9" id="KW-0822">Tryptophan biosynthesis</keyword>
<evidence type="ECO:0000256" key="9">
    <source>
        <dbReference type="HAMAP-Rule" id="MF_00135"/>
    </source>
</evidence>
<evidence type="ECO:0000256" key="4">
    <source>
        <dbReference type="ARBA" id="ARBA00022272"/>
    </source>
</evidence>